<reference evidence="2 3" key="1">
    <citation type="submission" date="2019-06" db="EMBL/GenBank/DDBJ databases">
        <authorList>
            <person name="Teng J.L.L."/>
            <person name="Lee H.H."/>
            <person name="Lau S.K.P."/>
            <person name="Woo P.C.Y."/>
        </authorList>
    </citation>
    <scope>NUCLEOTIDE SEQUENCE [LARGE SCALE GENOMIC DNA]</scope>
    <source>
        <strain evidence="2 3">HKU70</strain>
    </source>
</reference>
<keyword evidence="1" id="KW-0472">Membrane</keyword>
<protein>
    <submittedName>
        <fullName evidence="2">Uncharacterized protein</fullName>
    </submittedName>
</protein>
<evidence type="ECO:0000313" key="2">
    <source>
        <dbReference type="EMBL" id="TWS22609.1"/>
    </source>
</evidence>
<gene>
    <name evidence="2" type="ORF">FK268_19330</name>
</gene>
<name>A0A5C5RHQ0_9ACTN</name>
<proteinExistence type="predicted"/>
<dbReference type="Proteomes" id="UP000319792">
    <property type="component" value="Unassembled WGS sequence"/>
</dbReference>
<comment type="caution">
    <text evidence="2">The sequence shown here is derived from an EMBL/GenBank/DDBJ whole genome shotgun (WGS) entry which is preliminary data.</text>
</comment>
<accession>A0A5C5RHQ0</accession>
<keyword evidence="3" id="KW-1185">Reference proteome</keyword>
<keyword evidence="1" id="KW-1133">Transmembrane helix</keyword>
<keyword evidence="1" id="KW-0812">Transmembrane</keyword>
<evidence type="ECO:0000256" key="1">
    <source>
        <dbReference type="SAM" id="Phobius"/>
    </source>
</evidence>
<feature type="transmembrane region" description="Helical" evidence="1">
    <location>
        <begin position="61"/>
        <end position="81"/>
    </location>
</feature>
<dbReference type="RefSeq" id="WP_146437018.1">
    <property type="nucleotide sequence ID" value="NZ_VIGV01000008.1"/>
</dbReference>
<organism evidence="2 3">
    <name type="scientific">Tsukamurella sputi</name>
    <dbReference type="NCBI Taxonomy" id="2591848"/>
    <lineage>
        <taxon>Bacteria</taxon>
        <taxon>Bacillati</taxon>
        <taxon>Actinomycetota</taxon>
        <taxon>Actinomycetes</taxon>
        <taxon>Mycobacteriales</taxon>
        <taxon>Tsukamurellaceae</taxon>
        <taxon>Tsukamurella</taxon>
    </lineage>
</organism>
<dbReference type="AlphaFoldDB" id="A0A5C5RHQ0"/>
<sequence length="104" mass="10707">MSSLAPTDRRYAVRVGFARTAAGVIGAALAILLLAIGSLPVDPASEFDTRNGTREYPDVDAILTVCAVSALIIPIAAAIGLGIGRGRCRGFCGIVLAIAAYIYL</sequence>
<feature type="transmembrane region" description="Helical" evidence="1">
    <location>
        <begin position="21"/>
        <end position="41"/>
    </location>
</feature>
<reference evidence="2 3" key="2">
    <citation type="submission" date="2019-08" db="EMBL/GenBank/DDBJ databases">
        <title>Tsukamurella conjunctivitidis sp. nov., Tsukamurella assacharolytica sp. nov. and Tsukamurella sputae sp. nov. isolated from patients with conjunctivitis, bacteraemia (lymphoma) and respiratory infection (sputum) in Hong Kong.</title>
        <authorList>
            <person name="Fok K.M.N."/>
            <person name="Fong J.Y.H."/>
        </authorList>
    </citation>
    <scope>NUCLEOTIDE SEQUENCE [LARGE SCALE GENOMIC DNA]</scope>
    <source>
        <strain evidence="2 3">HKU70</strain>
    </source>
</reference>
<evidence type="ECO:0000313" key="3">
    <source>
        <dbReference type="Proteomes" id="UP000319792"/>
    </source>
</evidence>
<dbReference type="EMBL" id="VIGV01000008">
    <property type="protein sequence ID" value="TWS22609.1"/>
    <property type="molecule type" value="Genomic_DNA"/>
</dbReference>